<dbReference type="Gene3D" id="1.10.4030.10">
    <property type="entry name" value="Porin chaperone SurA, peptide-binding domain"/>
    <property type="match status" value="1"/>
</dbReference>
<dbReference type="InterPro" id="IPR015391">
    <property type="entry name" value="SurA_N"/>
</dbReference>
<evidence type="ECO:0000313" key="4">
    <source>
        <dbReference type="EMBL" id="WGK68421.1"/>
    </source>
</evidence>
<dbReference type="SUPFAM" id="SSF54534">
    <property type="entry name" value="FKBP-like"/>
    <property type="match status" value="1"/>
</dbReference>
<accession>A0ABY8MEL0</accession>
<dbReference type="PANTHER" id="PTHR47245">
    <property type="entry name" value="PEPTIDYLPROLYL ISOMERASE"/>
    <property type="match status" value="1"/>
</dbReference>
<sequence>MVDRVKNRAIFGVGRIPVAALLFASLQFFGVTGSLFAQKDTDTLATIRLTKTEVILGKEYNDVVRRLAELRQGSLSGADRKEVLESLINNHLVLQAAERDNISVGNEEVSSFALQMVSQQAGKQLSEAEMRKLLEEEGVSYQDFLNNARNSIIIRRFVQKKYGTDLQNVADPNDKEVIDAYNENLEQFVHKDMIRFNQILVQFKSVEKESQKAVKNKAEDLLKRVKNNGEKIADLAPLYSDDPQSKARGGDVSYVPRGLEQLEQVFGKKFFDVLFGLSKGDIRILESNVGYHVVEITDYRAAGLYKLNSEIPGTNGVTVKDYVRNMLVQQVQAKRLEELVSDYMEQLRKEATIKILYKSLQK</sequence>
<dbReference type="RefSeq" id="WP_326926602.1">
    <property type="nucleotide sequence ID" value="NZ_CP123443.1"/>
</dbReference>
<proteinExistence type="predicted"/>
<dbReference type="InterPro" id="IPR050245">
    <property type="entry name" value="PrsA_foldase"/>
</dbReference>
<name>A0ABY8MEL0_9SPIO</name>
<dbReference type="Proteomes" id="UP001228690">
    <property type="component" value="Chromosome"/>
</dbReference>
<dbReference type="EMBL" id="CP123443">
    <property type="protein sequence ID" value="WGK68421.1"/>
    <property type="molecule type" value="Genomic_DNA"/>
</dbReference>
<keyword evidence="2" id="KW-0697">Rotamase</keyword>
<feature type="domain" description="PpiC" evidence="3">
    <location>
        <begin position="191"/>
        <end position="298"/>
    </location>
</feature>
<evidence type="ECO:0000259" key="3">
    <source>
        <dbReference type="PROSITE" id="PS50198"/>
    </source>
</evidence>
<dbReference type="InterPro" id="IPR000297">
    <property type="entry name" value="PPIase_PpiC"/>
</dbReference>
<reference evidence="4 5" key="1">
    <citation type="submission" date="2023-04" db="EMBL/GenBank/DDBJ databases">
        <title>Spirochaete genome identified in red abalone sample constitutes a novel genus.</title>
        <authorList>
            <person name="Sharma S.P."/>
            <person name="Purcell C.M."/>
            <person name="Hyde J.R."/>
            <person name="Severin A.J."/>
        </authorList>
    </citation>
    <scope>NUCLEOTIDE SEQUENCE [LARGE SCALE GENOMIC DNA]</scope>
    <source>
        <strain evidence="4 5">SP-2023</strain>
    </source>
</reference>
<dbReference type="InterPro" id="IPR046357">
    <property type="entry name" value="PPIase_dom_sf"/>
</dbReference>
<dbReference type="InterPro" id="IPR027304">
    <property type="entry name" value="Trigger_fact/SurA_dom_sf"/>
</dbReference>
<dbReference type="Gene3D" id="3.10.50.40">
    <property type="match status" value="1"/>
</dbReference>
<dbReference type="GO" id="GO:0003755">
    <property type="term" value="F:peptidyl-prolyl cis-trans isomerase activity"/>
    <property type="evidence" value="ECO:0007669"/>
    <property type="project" value="UniProtKB-EC"/>
</dbReference>
<keyword evidence="5" id="KW-1185">Reference proteome</keyword>
<keyword evidence="1" id="KW-0574">Periplasm</keyword>
<dbReference type="EC" id="5.2.1.8" evidence="4"/>
<dbReference type="SUPFAM" id="SSF109998">
    <property type="entry name" value="Triger factor/SurA peptide-binding domain-like"/>
    <property type="match status" value="1"/>
</dbReference>
<evidence type="ECO:0000313" key="5">
    <source>
        <dbReference type="Proteomes" id="UP001228690"/>
    </source>
</evidence>
<evidence type="ECO:0000256" key="1">
    <source>
        <dbReference type="ARBA" id="ARBA00022764"/>
    </source>
</evidence>
<organism evidence="4 5">
    <name type="scientific">Candidatus Haliotispira prima</name>
    <dbReference type="NCBI Taxonomy" id="3034016"/>
    <lineage>
        <taxon>Bacteria</taxon>
        <taxon>Pseudomonadati</taxon>
        <taxon>Spirochaetota</taxon>
        <taxon>Spirochaetia</taxon>
        <taxon>Spirochaetales</taxon>
        <taxon>Spirochaetaceae</taxon>
        <taxon>Candidatus Haliotispira</taxon>
    </lineage>
</organism>
<dbReference type="Pfam" id="PF13616">
    <property type="entry name" value="Rotamase_3"/>
    <property type="match status" value="1"/>
</dbReference>
<dbReference type="PROSITE" id="PS50198">
    <property type="entry name" value="PPIC_PPIASE_2"/>
    <property type="match status" value="1"/>
</dbReference>
<dbReference type="Pfam" id="PF09312">
    <property type="entry name" value="SurA_N"/>
    <property type="match status" value="1"/>
</dbReference>
<evidence type="ECO:0000256" key="2">
    <source>
        <dbReference type="PROSITE-ProRule" id="PRU00278"/>
    </source>
</evidence>
<gene>
    <name evidence="4" type="ORF">P0082_07995</name>
</gene>
<keyword evidence="2 4" id="KW-0413">Isomerase</keyword>
<dbReference type="PANTHER" id="PTHR47245:SF2">
    <property type="entry name" value="PEPTIDYL-PROLYL CIS-TRANS ISOMERASE HP_0175-RELATED"/>
    <property type="match status" value="1"/>
</dbReference>
<protein>
    <submittedName>
        <fullName evidence="4">Peptidylprolyl isomerase</fullName>
        <ecNumber evidence="4">5.2.1.8</ecNumber>
    </submittedName>
</protein>